<keyword evidence="12 15" id="KW-0472">Membrane</keyword>
<evidence type="ECO:0000256" key="5">
    <source>
        <dbReference type="ARBA" id="ARBA00022692"/>
    </source>
</evidence>
<feature type="transmembrane region" description="Helical" evidence="15">
    <location>
        <begin position="621"/>
        <end position="641"/>
    </location>
</feature>
<evidence type="ECO:0000313" key="19">
    <source>
        <dbReference type="Proteomes" id="UP000594454"/>
    </source>
</evidence>
<dbReference type="OrthoDB" id="76293at2759"/>
<feature type="transmembrane region" description="Helical" evidence="15">
    <location>
        <begin position="555"/>
        <end position="574"/>
    </location>
</feature>
<evidence type="ECO:0000256" key="13">
    <source>
        <dbReference type="ARBA" id="ARBA00023180"/>
    </source>
</evidence>
<keyword evidence="4" id="KW-0645">Protease</keyword>
<sequence>MAFNIPFHYYTQQVLVPRLSLLQICVSLPVYKHLLLYLLCNQLEPLSMRFLKKKGTTIPTKKSKQKLHYIWILLPLFVAGAIYTLSYIAFHNVPEIVIHNLGSNSEKFVGRYARENLKNLSSLGPRLVGSEANEIRTIKFLTNAVEEIKSNALSKYKIEYQVQTASGSYIIEDMVDIYQDIKNFVVRFSSPCCNSSSALLLNSHFDTVPESSGAGDDGTMVVVMLEVLRVLSNTTRSLKHPIIFLFNGAEENSLQGSHAFITQHEWAKDVKAFINLDVAGLGGREMLFQSGPGHPWLMKYYHKSAIHPYASSIAEEIFQNKLIPSDTDFRIFRDYGKIPGLDMAHSYNGYVYHTKYDRISTISNYGFIQNAGDNVLPLVRSIASSEELENPDEHSEGHTVFFDFLGLFLIFYTEHIGIAINISIAVISITAMTISIWAMSKTMDESILFILKNFGIILSIEIATLILAAAIPIVLALIIDATYSPLFWFSQPWLIFGIYFCPFCFIMAMIPAIYLKRSSKTFPLRFGIQLFLHAYCVILIILVIVMTGLSIRSTFAVTINIAFYTLSVIVNWAVGLQSRPFIWVIPVLVSQIIPVAFYSYLSQIIFTTFIPITGRSGCTSLSDLMIAAFTVIVAVLTTGFLTPLFSILRRPKIVISGFMVVFVIFAITMATPVGLPFTAYTAAERHWVFHTKRAFHEIHAGNDTSGLDPTIRTELKNDSGYILLPLDRYSTISIEEILSRSKYSRTSGDCKEMLVCGVPVYSPEFKPMSNYSYWVPAEPPIIPEDYNAAIELESRVALNERTTRFTFVISGPAHMQVFFNPLNQCQLVNWSLHEEFPKKDYFKESTYFIHYRHGLSSNSFEFYLDFEAPAGYEGPIFDIALIAHHNNYPIEHTAEFDEFLSIFPEWAVLTPIHAIIHWKLPKEIRQYITMIKVTYSNIRYQTYKSDPKLHYLWVLLPLIVAGGLYASSYFIFHSLPDPLENGTGSNSGKFVESYARNNLKEFTSIGPRLVGSIANEIQAINFLIDSVEKIKMAAASKYNIEYEVQTADFGSYIFDDMVDIYKGIKNFVVRLSSAEQKSNATLLINSHFDTVPESAGAGDDATMVVVMLEVLRVLSTSTNTLKHPIIFLFNGAEENSMQGSHAFITQHRWAKDIKAFINLDAAGLGGKEILFQSGPEHPWLVQHYHKSAIRPYGTTIAEEVFQKKLIPSDTDFRVFRDYGKIPGLDLAHGYNGFVYHTKLDRFSSITKYGSLQNTGDNVLALVTSIVSSKELENPDKFEIIAGIYT</sequence>
<dbReference type="Proteomes" id="UP000594454">
    <property type="component" value="Chromosome 1"/>
</dbReference>
<dbReference type="InterPro" id="IPR007484">
    <property type="entry name" value="Peptidase_M28"/>
</dbReference>
<keyword evidence="8" id="KW-0256">Endoplasmic reticulum</keyword>
<feature type="transmembrane region" description="Helical" evidence="15">
    <location>
        <begin position="653"/>
        <end position="675"/>
    </location>
</feature>
<dbReference type="CDD" id="cd03875">
    <property type="entry name" value="M28_Fxna_like"/>
    <property type="match status" value="2"/>
</dbReference>
<dbReference type="InParanoid" id="A0A7R8UC14"/>
<proteinExistence type="inferred from homology"/>
<keyword evidence="7" id="KW-0378">Hydrolase</keyword>
<evidence type="ECO:0000256" key="8">
    <source>
        <dbReference type="ARBA" id="ARBA00022824"/>
    </source>
</evidence>
<evidence type="ECO:0000259" key="16">
    <source>
        <dbReference type="Pfam" id="PF04389"/>
    </source>
</evidence>
<feature type="domain" description="Endoplasmic reticulum metallopeptidase 1-like C-terminal" evidence="17">
    <location>
        <begin position="682"/>
        <end position="916"/>
    </location>
</feature>
<feature type="transmembrane region" description="Helical" evidence="15">
    <location>
        <begin position="450"/>
        <end position="479"/>
    </location>
</feature>
<reference evidence="18 19" key="1">
    <citation type="submission" date="2020-11" db="EMBL/GenBank/DDBJ databases">
        <authorList>
            <person name="Wallbank WR R."/>
            <person name="Pardo Diaz C."/>
            <person name="Kozak K."/>
            <person name="Martin S."/>
            <person name="Jiggins C."/>
            <person name="Moest M."/>
            <person name="Warren A I."/>
            <person name="Generalovic N T."/>
            <person name="Byers J.R.P. K."/>
            <person name="Montejo-Kovacevich G."/>
            <person name="Yen C E."/>
        </authorList>
    </citation>
    <scope>NUCLEOTIDE SEQUENCE [LARGE SCALE GENOMIC DNA]</scope>
</reference>
<evidence type="ECO:0000256" key="1">
    <source>
        <dbReference type="ARBA" id="ARBA00001947"/>
    </source>
</evidence>
<dbReference type="GO" id="GO:0008235">
    <property type="term" value="F:metalloexopeptidase activity"/>
    <property type="evidence" value="ECO:0007669"/>
    <property type="project" value="InterPro"/>
</dbReference>
<dbReference type="InterPro" id="IPR001261">
    <property type="entry name" value="ArgE/DapE_CS"/>
</dbReference>
<keyword evidence="11" id="KW-0482">Metalloprotease</keyword>
<dbReference type="GO" id="GO:0006508">
    <property type="term" value="P:proteolysis"/>
    <property type="evidence" value="ECO:0007669"/>
    <property type="project" value="UniProtKB-KW"/>
</dbReference>
<evidence type="ECO:0000259" key="17">
    <source>
        <dbReference type="Pfam" id="PF22248"/>
    </source>
</evidence>
<dbReference type="InterPro" id="IPR045175">
    <property type="entry name" value="M28_fam"/>
</dbReference>
<dbReference type="PROSITE" id="PS00758">
    <property type="entry name" value="ARGE_DAPE_CPG2_1"/>
    <property type="match status" value="1"/>
</dbReference>
<feature type="domain" description="Peptidase M28" evidence="16">
    <location>
        <begin position="1066"/>
        <end position="1262"/>
    </location>
</feature>
<evidence type="ECO:0000313" key="18">
    <source>
        <dbReference type="EMBL" id="CAD7078013.1"/>
    </source>
</evidence>
<evidence type="ECO:0000256" key="4">
    <source>
        <dbReference type="ARBA" id="ARBA00022670"/>
    </source>
</evidence>
<organism evidence="18 19">
    <name type="scientific">Hermetia illucens</name>
    <name type="common">Black soldier fly</name>
    <dbReference type="NCBI Taxonomy" id="343691"/>
    <lineage>
        <taxon>Eukaryota</taxon>
        <taxon>Metazoa</taxon>
        <taxon>Ecdysozoa</taxon>
        <taxon>Arthropoda</taxon>
        <taxon>Hexapoda</taxon>
        <taxon>Insecta</taxon>
        <taxon>Pterygota</taxon>
        <taxon>Neoptera</taxon>
        <taxon>Endopterygota</taxon>
        <taxon>Diptera</taxon>
        <taxon>Brachycera</taxon>
        <taxon>Stratiomyomorpha</taxon>
        <taxon>Stratiomyidae</taxon>
        <taxon>Hermetiinae</taxon>
        <taxon>Hermetia</taxon>
    </lineage>
</organism>
<keyword evidence="5 15" id="KW-0812">Transmembrane</keyword>
<accession>A0A7R8UC14</accession>
<evidence type="ECO:0000256" key="6">
    <source>
        <dbReference type="ARBA" id="ARBA00022723"/>
    </source>
</evidence>
<keyword evidence="9" id="KW-0862">Zinc</keyword>
<evidence type="ECO:0000256" key="11">
    <source>
        <dbReference type="ARBA" id="ARBA00023049"/>
    </source>
</evidence>
<dbReference type="Gene3D" id="3.40.630.10">
    <property type="entry name" value="Zn peptidases"/>
    <property type="match status" value="2"/>
</dbReference>
<dbReference type="EMBL" id="LR899009">
    <property type="protein sequence ID" value="CAD7078013.1"/>
    <property type="molecule type" value="Genomic_DNA"/>
</dbReference>
<feature type="transmembrane region" description="Helical" evidence="15">
    <location>
        <begin position="526"/>
        <end position="549"/>
    </location>
</feature>
<dbReference type="PANTHER" id="PTHR12147:SF22">
    <property type="entry name" value="ENDOPLASMIC RETICULUM METALLOPEPTIDASE 1"/>
    <property type="match status" value="1"/>
</dbReference>
<keyword evidence="19" id="KW-1185">Reference proteome</keyword>
<keyword evidence="13" id="KW-0325">Glycoprotein</keyword>
<dbReference type="SUPFAM" id="SSF53187">
    <property type="entry name" value="Zn-dependent exopeptidases"/>
    <property type="match status" value="2"/>
</dbReference>
<comment type="similarity">
    <text evidence="3">Belongs to the peptidase M28 family.</text>
</comment>
<dbReference type="InterPro" id="IPR053973">
    <property type="entry name" value="ERMP1-like_C"/>
</dbReference>
<name>A0A7R8UC14_HERIL</name>
<feature type="transmembrane region" description="Helical" evidence="15">
    <location>
        <begin position="581"/>
        <end position="601"/>
    </location>
</feature>
<evidence type="ECO:0000256" key="15">
    <source>
        <dbReference type="SAM" id="Phobius"/>
    </source>
</evidence>
<gene>
    <name evidence="18" type="ORF">HERILL_LOCUS1309</name>
</gene>
<comment type="subcellular location">
    <subcellularLocation>
        <location evidence="2">Endoplasmic reticulum membrane</location>
        <topology evidence="2">Multi-pass membrane protein</topology>
    </subcellularLocation>
</comment>
<feature type="transmembrane region" description="Helical" evidence="15">
    <location>
        <begin position="418"/>
        <end position="438"/>
    </location>
</feature>
<dbReference type="InterPro" id="IPR048024">
    <property type="entry name" value="Fxna-like_M28_dom"/>
</dbReference>
<evidence type="ECO:0000256" key="14">
    <source>
        <dbReference type="ARBA" id="ARBA00078796"/>
    </source>
</evidence>
<dbReference type="FunFam" id="3.40.630.10:FF:000008">
    <property type="entry name" value="Endoplasmic reticulum metallopeptidase 1"/>
    <property type="match status" value="2"/>
</dbReference>
<evidence type="ECO:0000256" key="12">
    <source>
        <dbReference type="ARBA" id="ARBA00023136"/>
    </source>
</evidence>
<evidence type="ECO:0000256" key="3">
    <source>
        <dbReference type="ARBA" id="ARBA00010918"/>
    </source>
</evidence>
<evidence type="ECO:0000256" key="9">
    <source>
        <dbReference type="ARBA" id="ARBA00022833"/>
    </source>
</evidence>
<dbReference type="Pfam" id="PF22248">
    <property type="entry name" value="ERMP1_C"/>
    <property type="match status" value="1"/>
</dbReference>
<dbReference type="GO" id="GO:0046872">
    <property type="term" value="F:metal ion binding"/>
    <property type="evidence" value="ECO:0007669"/>
    <property type="project" value="UniProtKB-KW"/>
</dbReference>
<protein>
    <recommendedName>
        <fullName evidence="14">FXNA-like protease</fullName>
    </recommendedName>
</protein>
<feature type="domain" description="Peptidase M28" evidence="16">
    <location>
        <begin position="196"/>
        <end position="378"/>
    </location>
</feature>
<dbReference type="PANTHER" id="PTHR12147">
    <property type="entry name" value="METALLOPEPTIDASE M28 FAMILY MEMBER"/>
    <property type="match status" value="1"/>
</dbReference>
<keyword evidence="10 15" id="KW-1133">Transmembrane helix</keyword>
<feature type="transmembrane region" description="Helical" evidence="15">
    <location>
        <begin position="491"/>
        <end position="514"/>
    </location>
</feature>
<evidence type="ECO:0000256" key="10">
    <source>
        <dbReference type="ARBA" id="ARBA00022989"/>
    </source>
</evidence>
<comment type="cofactor">
    <cofactor evidence="1">
        <name>Zn(2+)</name>
        <dbReference type="ChEBI" id="CHEBI:29105"/>
    </cofactor>
</comment>
<dbReference type="Pfam" id="PF04389">
    <property type="entry name" value="Peptidase_M28"/>
    <property type="match status" value="2"/>
</dbReference>
<dbReference type="GO" id="GO:0005789">
    <property type="term" value="C:endoplasmic reticulum membrane"/>
    <property type="evidence" value="ECO:0007669"/>
    <property type="project" value="UniProtKB-SubCell"/>
</dbReference>
<evidence type="ECO:0000256" key="2">
    <source>
        <dbReference type="ARBA" id="ARBA00004477"/>
    </source>
</evidence>
<evidence type="ECO:0000256" key="7">
    <source>
        <dbReference type="ARBA" id="ARBA00022801"/>
    </source>
</evidence>
<keyword evidence="6" id="KW-0479">Metal-binding</keyword>
<feature type="transmembrane region" description="Helical" evidence="15">
    <location>
        <begin position="69"/>
        <end position="90"/>
    </location>
</feature>